<dbReference type="EMBL" id="BQNL01000001">
    <property type="protein sequence ID" value="GKH14452.1"/>
    <property type="molecule type" value="Genomic_DNA"/>
</dbReference>
<sequence length="47" mass="5457">MNVNSDHPILGALFEKWRKEKDLNINTLAKEAHICTITYGKIKKGWM</sequence>
<evidence type="ECO:0000313" key="1">
    <source>
        <dbReference type="EMBL" id="GKH14452.1"/>
    </source>
</evidence>
<reference evidence="1" key="1">
    <citation type="submission" date="2022-01" db="EMBL/GenBank/DDBJ databases">
        <title>Novel bile acid biosynthetic pathways are enriched in the microbiome of centenarians.</title>
        <authorList>
            <person name="Sato Y."/>
            <person name="Atarashi K."/>
            <person name="Plichta R.D."/>
            <person name="Arai Y."/>
            <person name="Sasajima S."/>
            <person name="Kearney M.S."/>
            <person name="Suda W."/>
            <person name="Takeshita K."/>
            <person name="Sasaki T."/>
            <person name="Okamoto S."/>
            <person name="Skelly N.A."/>
            <person name="Okamura Y."/>
            <person name="Vlamakis H."/>
            <person name="Li Y."/>
            <person name="Tanoue T."/>
            <person name="Takei H."/>
            <person name="Nittono H."/>
            <person name="Narushima S."/>
            <person name="Irie J."/>
            <person name="Itoh H."/>
            <person name="Moriya K."/>
            <person name="Sugiura Y."/>
            <person name="Suematsu M."/>
            <person name="Moritoki N."/>
            <person name="Shibata S."/>
            <person name="Littman R.D."/>
            <person name="Fischbach A.M."/>
            <person name="Uwamino Y."/>
            <person name="Inoue T."/>
            <person name="Honda A."/>
            <person name="Hattori M."/>
            <person name="Murai T."/>
            <person name="Xavier J.R."/>
            <person name="Hirose N."/>
            <person name="Honda K."/>
        </authorList>
    </citation>
    <scope>NUCLEOTIDE SEQUENCE</scope>
    <source>
        <strain evidence="1">CE91-St12</strain>
    </source>
</reference>
<gene>
    <name evidence="1" type="ORF">CE91St12_26620</name>
</gene>
<name>A0AA37NJ34_BACUN</name>
<protein>
    <submittedName>
        <fullName evidence="1">Uncharacterized protein</fullName>
    </submittedName>
</protein>
<dbReference type="Proteomes" id="UP001055048">
    <property type="component" value="Unassembled WGS sequence"/>
</dbReference>
<dbReference type="RefSeq" id="WP_016273597.1">
    <property type="nucleotide sequence ID" value="NZ_BQNL01000001.1"/>
</dbReference>
<organism evidence="1 2">
    <name type="scientific">Bacteroides uniformis</name>
    <dbReference type="NCBI Taxonomy" id="820"/>
    <lineage>
        <taxon>Bacteria</taxon>
        <taxon>Pseudomonadati</taxon>
        <taxon>Bacteroidota</taxon>
        <taxon>Bacteroidia</taxon>
        <taxon>Bacteroidales</taxon>
        <taxon>Bacteroidaceae</taxon>
        <taxon>Bacteroides</taxon>
    </lineage>
</organism>
<dbReference type="AlphaFoldDB" id="A0AA37NJ34"/>
<comment type="caution">
    <text evidence="1">The sequence shown here is derived from an EMBL/GenBank/DDBJ whole genome shotgun (WGS) entry which is preliminary data.</text>
</comment>
<proteinExistence type="predicted"/>
<evidence type="ECO:0000313" key="2">
    <source>
        <dbReference type="Proteomes" id="UP001055048"/>
    </source>
</evidence>
<accession>A0AA37NJ34</accession>